<dbReference type="Pfam" id="PF01753">
    <property type="entry name" value="zf-MYND"/>
    <property type="match status" value="1"/>
</dbReference>
<dbReference type="GO" id="GO:0008270">
    <property type="term" value="F:zinc ion binding"/>
    <property type="evidence" value="ECO:0007669"/>
    <property type="project" value="UniProtKB-KW"/>
</dbReference>
<dbReference type="SUPFAM" id="SSF159941">
    <property type="entry name" value="MM3350-like"/>
    <property type="match status" value="1"/>
</dbReference>
<evidence type="ECO:0000313" key="7">
    <source>
        <dbReference type="EMBL" id="KAK4038403.1"/>
    </source>
</evidence>
<evidence type="ECO:0000256" key="1">
    <source>
        <dbReference type="ARBA" id="ARBA00022723"/>
    </source>
</evidence>
<keyword evidence="8" id="KW-1185">Reference proteome</keyword>
<dbReference type="InterPro" id="IPR024047">
    <property type="entry name" value="MM3350-like_sf"/>
</dbReference>
<dbReference type="SUPFAM" id="SSF144232">
    <property type="entry name" value="HIT/MYND zinc finger-like"/>
    <property type="match status" value="1"/>
</dbReference>
<dbReference type="Gene3D" id="6.10.140.2220">
    <property type="match status" value="1"/>
</dbReference>
<reference evidence="8" key="1">
    <citation type="journal article" date="2023" name="Mol. Phylogenet. Evol.">
        <title>Genome-scale phylogeny and comparative genomics of the fungal order Sordariales.</title>
        <authorList>
            <person name="Hensen N."/>
            <person name="Bonometti L."/>
            <person name="Westerberg I."/>
            <person name="Brannstrom I.O."/>
            <person name="Guillou S."/>
            <person name="Cros-Aarteil S."/>
            <person name="Calhoun S."/>
            <person name="Haridas S."/>
            <person name="Kuo A."/>
            <person name="Mondo S."/>
            <person name="Pangilinan J."/>
            <person name="Riley R."/>
            <person name="LaButti K."/>
            <person name="Andreopoulos B."/>
            <person name="Lipzen A."/>
            <person name="Chen C."/>
            <person name="Yan M."/>
            <person name="Daum C."/>
            <person name="Ng V."/>
            <person name="Clum A."/>
            <person name="Steindorff A."/>
            <person name="Ohm R.A."/>
            <person name="Martin F."/>
            <person name="Silar P."/>
            <person name="Natvig D.O."/>
            <person name="Lalanne C."/>
            <person name="Gautier V."/>
            <person name="Ament-Velasquez S.L."/>
            <person name="Kruys A."/>
            <person name="Hutchinson M.I."/>
            <person name="Powell A.J."/>
            <person name="Barry K."/>
            <person name="Miller A.N."/>
            <person name="Grigoriev I.V."/>
            <person name="Debuchy R."/>
            <person name="Gladieux P."/>
            <person name="Hiltunen Thoren M."/>
            <person name="Johannesson H."/>
        </authorList>
    </citation>
    <scope>NUCLEOTIDE SEQUENCE [LARGE SCALE GENOMIC DNA]</scope>
    <source>
        <strain evidence="8">CBS 284.82</strain>
    </source>
</reference>
<comment type="caution">
    <text evidence="7">The sequence shown here is derived from an EMBL/GenBank/DDBJ whole genome shotgun (WGS) entry which is preliminary data.</text>
</comment>
<feature type="compositionally biased region" description="Gly residues" evidence="5">
    <location>
        <begin position="115"/>
        <end position="128"/>
    </location>
</feature>
<protein>
    <submittedName>
        <fullName evidence="7">Plasmid p 4b orf-3 family protein</fullName>
    </submittedName>
</protein>
<accession>A0AAN6PCL9</accession>
<evidence type="ECO:0000259" key="6">
    <source>
        <dbReference type="PROSITE" id="PS50865"/>
    </source>
</evidence>
<name>A0AAN6PCL9_9PEZI</name>
<keyword evidence="3" id="KW-0862">Zinc</keyword>
<evidence type="ECO:0000313" key="8">
    <source>
        <dbReference type="Proteomes" id="UP001303115"/>
    </source>
</evidence>
<dbReference type="InterPro" id="IPR012912">
    <property type="entry name" value="Plasmid_pRiA4b_Orf3-like"/>
</dbReference>
<sequence length="302" mass="34014">MTTSGPKKCDSPSCPKPADSAPATLLLCSRCRTTRYCSQACQAASWPAHKKQCRRQNYIIKFRLVPDDISDPPTAFGWATTHSFDFAVKDPAYTPRADLLAYMQKIRQFHDLNSGPGGGGTDGGGTDSGGMNPVSASREYLLRVTDPVPQNRFSGIDRMHEGKQIVYTYHFGDNWEHTLTVEGHGDFTDHFVCLSWTGHPVAKDVGGVQGWKDLKAAYRTAQPTTEQRERREWFEKRARNADPRGLADDRVNAWDMAQVNRNLVDISDRFDRLAEQVASEKDKLREQIMARSGQDISRMWKD</sequence>
<dbReference type="Pfam" id="PF07929">
    <property type="entry name" value="PRiA4_ORF3"/>
    <property type="match status" value="1"/>
</dbReference>
<evidence type="ECO:0000256" key="4">
    <source>
        <dbReference type="PROSITE-ProRule" id="PRU00134"/>
    </source>
</evidence>
<dbReference type="EMBL" id="MU854430">
    <property type="protein sequence ID" value="KAK4038403.1"/>
    <property type="molecule type" value="Genomic_DNA"/>
</dbReference>
<dbReference type="Gene3D" id="3.10.290.30">
    <property type="entry name" value="MM3350-like"/>
    <property type="match status" value="1"/>
</dbReference>
<evidence type="ECO:0000256" key="2">
    <source>
        <dbReference type="ARBA" id="ARBA00022771"/>
    </source>
</evidence>
<dbReference type="InterPro" id="IPR002893">
    <property type="entry name" value="Znf_MYND"/>
</dbReference>
<organism evidence="7 8">
    <name type="scientific">Parachaetomium inaequale</name>
    <dbReference type="NCBI Taxonomy" id="2588326"/>
    <lineage>
        <taxon>Eukaryota</taxon>
        <taxon>Fungi</taxon>
        <taxon>Dikarya</taxon>
        <taxon>Ascomycota</taxon>
        <taxon>Pezizomycotina</taxon>
        <taxon>Sordariomycetes</taxon>
        <taxon>Sordariomycetidae</taxon>
        <taxon>Sordariales</taxon>
        <taxon>Chaetomiaceae</taxon>
        <taxon>Parachaetomium</taxon>
    </lineage>
</organism>
<dbReference type="Proteomes" id="UP001303115">
    <property type="component" value="Unassembled WGS sequence"/>
</dbReference>
<gene>
    <name evidence="7" type="ORF">C8A01DRAFT_37646</name>
</gene>
<feature type="region of interest" description="Disordered" evidence="5">
    <location>
        <begin position="112"/>
        <end position="132"/>
    </location>
</feature>
<proteinExistence type="predicted"/>
<dbReference type="PROSITE" id="PS50865">
    <property type="entry name" value="ZF_MYND_2"/>
    <property type="match status" value="1"/>
</dbReference>
<feature type="domain" description="MYND-type" evidence="6">
    <location>
        <begin position="11"/>
        <end position="53"/>
    </location>
</feature>
<evidence type="ECO:0000256" key="5">
    <source>
        <dbReference type="SAM" id="MobiDB-lite"/>
    </source>
</evidence>
<keyword evidence="2 4" id="KW-0863">Zinc-finger</keyword>
<evidence type="ECO:0000256" key="3">
    <source>
        <dbReference type="ARBA" id="ARBA00022833"/>
    </source>
</evidence>
<keyword evidence="1" id="KW-0479">Metal-binding</keyword>
<dbReference type="AlphaFoldDB" id="A0AAN6PCL9"/>